<accession>A0AAJ1IDN8</accession>
<dbReference type="EMBL" id="JAQQAL010000007">
    <property type="protein sequence ID" value="MDC7225491.1"/>
    <property type="molecule type" value="Genomic_DNA"/>
</dbReference>
<organism evidence="5 6">
    <name type="scientific">Candidatus Thalassospirochaeta sargassi</name>
    <dbReference type="NCBI Taxonomy" id="3119039"/>
    <lineage>
        <taxon>Bacteria</taxon>
        <taxon>Pseudomonadati</taxon>
        <taxon>Spirochaetota</taxon>
        <taxon>Spirochaetia</taxon>
        <taxon>Spirochaetales</taxon>
        <taxon>Spirochaetaceae</taxon>
        <taxon>Candidatus Thalassospirochaeta</taxon>
    </lineage>
</organism>
<name>A0AAJ1IDN8_9SPIO</name>
<reference evidence="5 6" key="1">
    <citation type="submission" date="2022-12" db="EMBL/GenBank/DDBJ databases">
        <title>Metagenome assembled genome from gulf of manar.</title>
        <authorList>
            <person name="Kohli P."/>
            <person name="Pk S."/>
            <person name="Venkata Ramana C."/>
            <person name="Sasikala C."/>
        </authorList>
    </citation>
    <scope>NUCLEOTIDE SEQUENCE [LARGE SCALE GENOMIC DNA]</scope>
    <source>
        <strain evidence="5">JB008</strain>
    </source>
</reference>
<dbReference type="Pfam" id="PF16325">
    <property type="entry name" value="Peptidase_U32_C"/>
    <property type="match status" value="1"/>
</dbReference>
<keyword evidence="1" id="KW-0645">Protease</keyword>
<dbReference type="InterPro" id="IPR051454">
    <property type="entry name" value="RNA/ubiquinone_mod_enzymes"/>
</dbReference>
<dbReference type="Proteomes" id="UP001221217">
    <property type="component" value="Unassembled WGS sequence"/>
</dbReference>
<dbReference type="GO" id="GO:0006508">
    <property type="term" value="P:proteolysis"/>
    <property type="evidence" value="ECO:0007669"/>
    <property type="project" value="UniProtKB-KW"/>
</dbReference>
<dbReference type="Gene3D" id="2.40.30.10">
    <property type="entry name" value="Translation factors"/>
    <property type="match status" value="1"/>
</dbReference>
<evidence type="ECO:0000256" key="1">
    <source>
        <dbReference type="ARBA" id="ARBA00022670"/>
    </source>
</evidence>
<protein>
    <submittedName>
        <fullName evidence="5">U32 family peptidase</fullName>
    </submittedName>
</protein>
<gene>
    <name evidence="5" type="ORF">PQJ61_01860</name>
</gene>
<evidence type="ECO:0000313" key="5">
    <source>
        <dbReference type="EMBL" id="MDC7225491.1"/>
    </source>
</evidence>
<dbReference type="PANTHER" id="PTHR30217:SF6">
    <property type="entry name" value="TRNA HYDROXYLATION PROTEIN P"/>
    <property type="match status" value="1"/>
</dbReference>
<evidence type="ECO:0000256" key="3">
    <source>
        <dbReference type="ARBA" id="ARBA00038374"/>
    </source>
</evidence>
<proteinExistence type="inferred from homology"/>
<evidence type="ECO:0000313" key="6">
    <source>
        <dbReference type="Proteomes" id="UP001221217"/>
    </source>
</evidence>
<comment type="caution">
    <text evidence="5">The sequence shown here is derived from an EMBL/GenBank/DDBJ whole genome shotgun (WGS) entry which is preliminary data.</text>
</comment>
<evidence type="ECO:0000259" key="4">
    <source>
        <dbReference type="Pfam" id="PF16325"/>
    </source>
</evidence>
<keyword evidence="2" id="KW-0378">Hydrolase</keyword>
<dbReference type="Pfam" id="PF01136">
    <property type="entry name" value="Peptidase_U32"/>
    <property type="match status" value="1"/>
</dbReference>
<dbReference type="GO" id="GO:0008233">
    <property type="term" value="F:peptidase activity"/>
    <property type="evidence" value="ECO:0007669"/>
    <property type="project" value="UniProtKB-KW"/>
</dbReference>
<dbReference type="InterPro" id="IPR032525">
    <property type="entry name" value="Peptidase_U32_C"/>
</dbReference>
<sequence length="412" mass="47180">MEILSPAGNVEKLKYAYIYGADAAYIGIRNFSLRQKAENFKNEEYKLIREIKGGKKLYGALNIYFHEGDLDKLDENLEYIANYPFDAFIISDIGIVRQLQKRFPNTELHLSTQANCVNSEAVKMYRDMGFTRVVLGRETSLKEIERIKIAVPEVEIECFVHGAMCLAYSGRCFLSSWMADRSGNQGLCSHSCRWDYRMLQEGGTVLEEAKRPAEYYPVYEGDGFTSILSSKDICMIDHLKGFKDAGVDSLKIEGRMKSIYYTSIVTRAYRKAVDALEGGAVSTDELSGFRKELEKVSHREFSTGFYFGREDIETPTEKSYQREYIFMGMIGRKIAENQWELIVKNQIRPAEPLEFIGPDILFVTDEYYMVYDEDGLPVEQADHGKKYTITTDAPVEEGFIVRKKASAKESWK</sequence>
<dbReference type="PANTHER" id="PTHR30217">
    <property type="entry name" value="PEPTIDASE U32 FAMILY"/>
    <property type="match status" value="1"/>
</dbReference>
<feature type="domain" description="Peptidase family U32 C-terminal" evidence="4">
    <location>
        <begin position="322"/>
        <end position="402"/>
    </location>
</feature>
<evidence type="ECO:0000256" key="2">
    <source>
        <dbReference type="ARBA" id="ARBA00022801"/>
    </source>
</evidence>
<dbReference type="AlphaFoldDB" id="A0AAJ1IDN8"/>
<dbReference type="InterPro" id="IPR001539">
    <property type="entry name" value="Peptidase_U32"/>
</dbReference>
<comment type="similarity">
    <text evidence="3">Belongs to the peptidase U32 family.</text>
</comment>
<dbReference type="PROSITE" id="PS01276">
    <property type="entry name" value="PEPTIDASE_U32"/>
    <property type="match status" value="1"/>
</dbReference>